<feature type="compositionally biased region" description="Low complexity" evidence="1">
    <location>
        <begin position="418"/>
        <end position="433"/>
    </location>
</feature>
<evidence type="ECO:0000313" key="3">
    <source>
        <dbReference type="Proteomes" id="UP000248889"/>
    </source>
</evidence>
<feature type="region of interest" description="Disordered" evidence="1">
    <location>
        <begin position="1"/>
        <end position="21"/>
    </location>
</feature>
<feature type="compositionally biased region" description="Polar residues" evidence="1">
    <location>
        <begin position="1"/>
        <end position="13"/>
    </location>
</feature>
<reference evidence="2 3" key="1">
    <citation type="submission" date="2018-06" db="EMBL/GenBank/DDBJ databases">
        <title>Streptacidiphilus pinicola sp. nov., isolated from pine grove soil.</title>
        <authorList>
            <person name="Roh S.G."/>
            <person name="Park S."/>
            <person name="Kim M.-K."/>
            <person name="Yun B.-R."/>
            <person name="Park J."/>
            <person name="Kim M.J."/>
            <person name="Kim Y.S."/>
            <person name="Kim S.B."/>
        </authorList>
    </citation>
    <scope>NUCLEOTIDE SEQUENCE [LARGE SCALE GENOMIC DNA]</scope>
    <source>
        <strain evidence="2 3">MMS16-CNU450</strain>
    </source>
</reference>
<feature type="compositionally biased region" description="Low complexity" evidence="1">
    <location>
        <begin position="326"/>
        <end position="344"/>
    </location>
</feature>
<dbReference type="EMBL" id="QKYN01000010">
    <property type="protein sequence ID" value="RAG87162.1"/>
    <property type="molecule type" value="Genomic_DNA"/>
</dbReference>
<dbReference type="Proteomes" id="UP000248889">
    <property type="component" value="Unassembled WGS sequence"/>
</dbReference>
<proteinExistence type="predicted"/>
<sequence length="694" mass="71132">MTLAPVQSSSTVPSPLASPEAREDLNRYAEAGGFTLRAETHPWYAAFASVSRLDEARAASSILAELRGHNVPDLQQAAERLASVPGFDAPTTVRETATLVSLLARVRATLEVLHPDTYLTEAHTLDALLAATATPAWRAERGVSQSWWQRTLLARRARGLAAARGARREDLHTALAEAAATRSKWVSLATTGTRPTLPSDAGFLDTAVPAAEAALTGLDELTALLGRKVSLTALPFEALTDLLDRLASDEGTLYRLPRLRELHDTLTAQGLTDLLAQLTEEQADVKTTAALIAQRTALDAAPAAKPTAADAATVADADAEAEPTAEADAALSAEAAPEPATEAQPEADAEPEPLAQAELVADAEAEAIADTTTEPIAEAQPEADAEAAPEAIAEAKAIADTTTEPIAEAQPEADAEAEPVAQAEPAAETVAEAETVADSLLEAESAPEGEAVLPEAEPVAGALLDTGLVSEESALSAAPEVDAEAEPVAEAAPEAIAEAEAIADATTEPVAEVQPEADAEAEPVAQAEPAAEAVAEAEPVADSLLEAESAPEGEAGLPDAAGAAEAEPVAGALLDTGLAPEVDAEAESIVTDAPDADPASEAEPVADVLPDTGLASEDEAPAAEARTRPDVVAGKPVTAYSAEQLEAIVRWIDADGVERSDEELLRAGMKELGFSRLGPRIKEALGAAVAAARG</sequence>
<comment type="caution">
    <text evidence="2">The sequence shown here is derived from an EMBL/GenBank/DDBJ whole genome shotgun (WGS) entry which is preliminary data.</text>
</comment>
<evidence type="ECO:0000256" key="1">
    <source>
        <dbReference type="SAM" id="MobiDB-lite"/>
    </source>
</evidence>
<gene>
    <name evidence="2" type="ORF">DN069_02630</name>
</gene>
<organism evidence="2 3">
    <name type="scientific">Streptacidiphilus pinicola</name>
    <dbReference type="NCBI Taxonomy" id="2219663"/>
    <lineage>
        <taxon>Bacteria</taxon>
        <taxon>Bacillati</taxon>
        <taxon>Actinomycetota</taxon>
        <taxon>Actinomycetes</taxon>
        <taxon>Kitasatosporales</taxon>
        <taxon>Streptomycetaceae</taxon>
        <taxon>Streptacidiphilus</taxon>
    </lineage>
</organism>
<dbReference type="AlphaFoldDB" id="A0A2X0IPJ5"/>
<feature type="region of interest" description="Disordered" evidence="1">
    <location>
        <begin position="299"/>
        <end position="353"/>
    </location>
</feature>
<accession>A0A2X0IPJ5</accession>
<feature type="region of interest" description="Disordered" evidence="1">
    <location>
        <begin position="508"/>
        <end position="540"/>
    </location>
</feature>
<feature type="compositionally biased region" description="Low complexity" evidence="1">
    <location>
        <begin position="299"/>
        <end position="316"/>
    </location>
</feature>
<keyword evidence="3" id="KW-1185">Reference proteome</keyword>
<feature type="compositionally biased region" description="Low complexity" evidence="1">
    <location>
        <begin position="522"/>
        <end position="540"/>
    </location>
</feature>
<feature type="region of interest" description="Disordered" evidence="1">
    <location>
        <begin position="408"/>
        <end position="433"/>
    </location>
</feature>
<evidence type="ECO:0000313" key="2">
    <source>
        <dbReference type="EMBL" id="RAG87162.1"/>
    </source>
</evidence>
<protein>
    <submittedName>
        <fullName evidence="2">Uncharacterized protein</fullName>
    </submittedName>
</protein>
<name>A0A2X0IPJ5_9ACTN</name>